<evidence type="ECO:0000313" key="2">
    <source>
        <dbReference type="Proteomes" id="UP000561326"/>
    </source>
</evidence>
<dbReference type="EMBL" id="JABAGO010000010">
    <property type="protein sequence ID" value="NME98192.1"/>
    <property type="molecule type" value="Genomic_DNA"/>
</dbReference>
<proteinExistence type="predicted"/>
<dbReference type="RefSeq" id="WP_168974972.1">
    <property type="nucleotide sequence ID" value="NZ_JABAGO010000010.1"/>
</dbReference>
<evidence type="ECO:0000313" key="1">
    <source>
        <dbReference type="EMBL" id="NME98192.1"/>
    </source>
</evidence>
<reference evidence="1 2" key="1">
    <citation type="submission" date="2020-04" db="EMBL/GenBank/DDBJ databases">
        <authorList>
            <person name="Hitch T.C.A."/>
            <person name="Wylensek D."/>
            <person name="Clavel T."/>
        </authorList>
    </citation>
    <scope>NUCLEOTIDE SEQUENCE [LARGE SCALE GENOMIC DNA]</scope>
    <source>
        <strain evidence="1 2">WB01_D5_05</strain>
    </source>
</reference>
<gene>
    <name evidence="1" type="ORF">HF838_07960</name>
</gene>
<organism evidence="1 2">
    <name type="scientific">Aneurinibacillus aneurinilyticus</name>
    <name type="common">Bacillus aneurinolyticus</name>
    <dbReference type="NCBI Taxonomy" id="1391"/>
    <lineage>
        <taxon>Bacteria</taxon>
        <taxon>Bacillati</taxon>
        <taxon>Bacillota</taxon>
        <taxon>Bacilli</taxon>
        <taxon>Bacillales</taxon>
        <taxon>Paenibacillaceae</taxon>
        <taxon>Aneurinibacillus group</taxon>
        <taxon>Aneurinibacillus</taxon>
    </lineage>
</organism>
<dbReference type="AlphaFoldDB" id="A0A848CXC4"/>
<protein>
    <submittedName>
        <fullName evidence="1">Uncharacterized protein</fullName>
    </submittedName>
</protein>
<comment type="caution">
    <text evidence="1">The sequence shown here is derived from an EMBL/GenBank/DDBJ whole genome shotgun (WGS) entry which is preliminary data.</text>
</comment>
<name>A0A848CXC4_ANEAE</name>
<sequence>MVKVSAIIQDPYFDQPSWLSKAEYRENVVLSKLSSIDDAVLFFTLLCGYNDVDVARDPTDVLNELIATDEVVIRGGIAFEDKNKVILPSCCCGLENWRDVLEAVISKEGVWLGHDPFPSVEYIDNTVRIWSDDFSGVMRKDGTEKEIRKMYYIEYSRDDLIKKLQSIETDLLDFYKCSFKKALWMVDDYHKEMLFLKYCKWFNLDMK</sequence>
<accession>A0A848CXC4</accession>
<dbReference type="Proteomes" id="UP000561326">
    <property type="component" value="Unassembled WGS sequence"/>
</dbReference>